<dbReference type="EMBL" id="CP042436">
    <property type="protein sequence ID" value="QEC62956.1"/>
    <property type="molecule type" value="Genomic_DNA"/>
</dbReference>
<evidence type="ECO:0000259" key="1">
    <source>
        <dbReference type="Pfam" id="PF02627"/>
    </source>
</evidence>
<dbReference type="InterPro" id="IPR003779">
    <property type="entry name" value="CMD-like"/>
</dbReference>
<dbReference type="AlphaFoldDB" id="A0A5B8UX40"/>
<dbReference type="RefSeq" id="WP_147031532.1">
    <property type="nucleotide sequence ID" value="NZ_CP042436.1"/>
</dbReference>
<dbReference type="Pfam" id="PF02627">
    <property type="entry name" value="CMD"/>
    <property type="match status" value="1"/>
</dbReference>
<dbReference type="NCBIfam" id="TIGR00778">
    <property type="entry name" value="ahpD_dom"/>
    <property type="match status" value="1"/>
</dbReference>
<dbReference type="Gene3D" id="1.20.1290.10">
    <property type="entry name" value="AhpD-like"/>
    <property type="match status" value="1"/>
</dbReference>
<dbReference type="InterPro" id="IPR004675">
    <property type="entry name" value="AhpD_core"/>
</dbReference>
<dbReference type="SUPFAM" id="SSF69118">
    <property type="entry name" value="AhpD-like"/>
    <property type="match status" value="1"/>
</dbReference>
<gene>
    <name evidence="2" type="ORF">FRZ54_10325</name>
</gene>
<dbReference type="InterPro" id="IPR029032">
    <property type="entry name" value="AhpD-like"/>
</dbReference>
<accession>A0A5B8UX40</accession>
<organism evidence="2 3">
    <name type="scientific">Mucilaginibacter ginsenosidivorans</name>
    <dbReference type="NCBI Taxonomy" id="398053"/>
    <lineage>
        <taxon>Bacteria</taxon>
        <taxon>Pseudomonadati</taxon>
        <taxon>Bacteroidota</taxon>
        <taxon>Sphingobacteriia</taxon>
        <taxon>Sphingobacteriales</taxon>
        <taxon>Sphingobacteriaceae</taxon>
        <taxon>Mucilaginibacter</taxon>
    </lineage>
</organism>
<proteinExistence type="predicted"/>
<feature type="domain" description="Carboxymuconolactone decarboxylase-like" evidence="1">
    <location>
        <begin position="15"/>
        <end position="94"/>
    </location>
</feature>
<dbReference type="KEGG" id="mgin:FRZ54_10325"/>
<sequence>MKSRMNINEAEPRIYKAMLIADKQIKEFDINAMLKELIKIRVSQINGCGYCIDYHSNDALALGESTQRLLALSAWWETPFYSDGERAALKLAEEVTRIYGHGVSDETYEQALKHFGKQGLAQIIFIAITTNSWNRIAIPVHMVAGVD</sequence>
<dbReference type="PANTHER" id="PTHR34846">
    <property type="entry name" value="4-CARBOXYMUCONOLACTONE DECARBOXYLASE FAMILY PROTEIN (AFU_ORTHOLOGUE AFUA_6G11590)"/>
    <property type="match status" value="1"/>
</dbReference>
<evidence type="ECO:0000313" key="3">
    <source>
        <dbReference type="Proteomes" id="UP000321479"/>
    </source>
</evidence>
<evidence type="ECO:0000313" key="2">
    <source>
        <dbReference type="EMBL" id="QEC62956.1"/>
    </source>
</evidence>
<protein>
    <submittedName>
        <fullName evidence="2">Carboxymuconolactone decarboxylase family protein</fullName>
    </submittedName>
</protein>
<dbReference type="OrthoDB" id="9801997at2"/>
<name>A0A5B8UX40_9SPHI</name>
<dbReference type="GO" id="GO:0051920">
    <property type="term" value="F:peroxiredoxin activity"/>
    <property type="evidence" value="ECO:0007669"/>
    <property type="project" value="InterPro"/>
</dbReference>
<reference evidence="2 3" key="1">
    <citation type="journal article" date="2017" name="Curr. Microbiol.">
        <title>Mucilaginibacter ginsenosidivorans sp. nov., Isolated from Soil of Ginseng Field.</title>
        <authorList>
            <person name="Kim M.M."/>
            <person name="Siddiqi M.Z."/>
            <person name="Im W.T."/>
        </authorList>
    </citation>
    <scope>NUCLEOTIDE SEQUENCE [LARGE SCALE GENOMIC DNA]</scope>
    <source>
        <strain evidence="2 3">Gsoil 3017</strain>
    </source>
</reference>
<dbReference type="PANTHER" id="PTHR34846:SF10">
    <property type="entry name" value="CYTOPLASMIC PROTEIN"/>
    <property type="match status" value="1"/>
</dbReference>
<keyword evidence="3" id="KW-1185">Reference proteome</keyword>
<dbReference type="Proteomes" id="UP000321479">
    <property type="component" value="Chromosome"/>
</dbReference>